<name>A0A1J5TMN6_9ARCH</name>
<dbReference type="Proteomes" id="UP000183615">
    <property type="component" value="Unassembled WGS sequence"/>
</dbReference>
<protein>
    <recommendedName>
        <fullName evidence="2">Thioredoxin domain-containing protein</fullName>
    </recommendedName>
</protein>
<dbReference type="PANTHER" id="PTHR42852">
    <property type="entry name" value="THIOL:DISULFIDE INTERCHANGE PROTEIN DSBE"/>
    <property type="match status" value="1"/>
</dbReference>
<sequence length="201" mass="23248">MASKRRRKLEKKQSEAGNDQIAARREAFNDNLWKFGLPIGVAIVLVTAVYFGFFYELGTPNADSWELEEAETGVVYSSEDYYDNGKLTFVEFFHTDCGHCQQQTGPLKEIYEEYGKNNTIDMFSIGGYKLNQQDTKNDIKDFKFQYTLLWPHLHDTNGELMRDYGFTSYPSMVLIKDGEIVYTHSGQLSYDELSAEIEKYK</sequence>
<dbReference type="InterPro" id="IPR050553">
    <property type="entry name" value="Thioredoxin_ResA/DsbE_sf"/>
</dbReference>
<dbReference type="SUPFAM" id="SSF52833">
    <property type="entry name" value="Thioredoxin-like"/>
    <property type="match status" value="1"/>
</dbReference>
<dbReference type="InterPro" id="IPR036249">
    <property type="entry name" value="Thioredoxin-like_sf"/>
</dbReference>
<organism evidence="3 4">
    <name type="scientific">Marine Group III euryarchaeote CG-Epi2</name>
    <dbReference type="NCBI Taxonomy" id="1888996"/>
    <lineage>
        <taxon>Archaea</taxon>
        <taxon>Methanobacteriati</taxon>
        <taxon>Thermoplasmatota</taxon>
        <taxon>Thermoplasmata</taxon>
        <taxon>Candidatus Thermoprofundales</taxon>
    </lineage>
</organism>
<dbReference type="Pfam" id="PF08534">
    <property type="entry name" value="Redoxin"/>
    <property type="match status" value="1"/>
</dbReference>
<dbReference type="Gene3D" id="3.40.30.10">
    <property type="entry name" value="Glutaredoxin"/>
    <property type="match status" value="1"/>
</dbReference>
<feature type="transmembrane region" description="Helical" evidence="1">
    <location>
        <begin position="35"/>
        <end position="55"/>
    </location>
</feature>
<reference evidence="3 4" key="1">
    <citation type="submission" date="2016-08" db="EMBL/GenBank/DDBJ databases">
        <title>New Insights into Marine Group III Euryarchaeota, from dark to light.</title>
        <authorList>
            <person name="Haro-Moreno J.M."/>
            <person name="Rodriguez-Valera F."/>
            <person name="Lopez-Garcia P."/>
            <person name="Moreira D."/>
            <person name="Martin-Cuadrado A.B."/>
        </authorList>
    </citation>
    <scope>NUCLEOTIDE SEQUENCE [LARGE SCALE GENOMIC DNA]</scope>
    <source>
        <strain evidence="3">CG-Epi2</strain>
    </source>
</reference>
<keyword evidence="1" id="KW-1133">Transmembrane helix</keyword>
<evidence type="ECO:0000256" key="1">
    <source>
        <dbReference type="SAM" id="Phobius"/>
    </source>
</evidence>
<accession>A0A1J5TMN6</accession>
<dbReference type="InterPro" id="IPR013766">
    <property type="entry name" value="Thioredoxin_domain"/>
</dbReference>
<gene>
    <name evidence="3" type="ORF">BET99_02605</name>
</gene>
<evidence type="ECO:0000313" key="4">
    <source>
        <dbReference type="Proteomes" id="UP000183615"/>
    </source>
</evidence>
<evidence type="ECO:0000259" key="2">
    <source>
        <dbReference type="PROSITE" id="PS51352"/>
    </source>
</evidence>
<proteinExistence type="predicted"/>
<comment type="caution">
    <text evidence="3">The sequence shown here is derived from an EMBL/GenBank/DDBJ whole genome shotgun (WGS) entry which is preliminary data.</text>
</comment>
<dbReference type="GO" id="GO:0016491">
    <property type="term" value="F:oxidoreductase activity"/>
    <property type="evidence" value="ECO:0007669"/>
    <property type="project" value="InterPro"/>
</dbReference>
<dbReference type="CDD" id="cd02966">
    <property type="entry name" value="TlpA_like_family"/>
    <property type="match status" value="1"/>
</dbReference>
<dbReference type="InterPro" id="IPR013740">
    <property type="entry name" value="Redoxin"/>
</dbReference>
<keyword evidence="1" id="KW-0472">Membrane</keyword>
<keyword evidence="1" id="KW-0812">Transmembrane</keyword>
<dbReference type="PROSITE" id="PS51352">
    <property type="entry name" value="THIOREDOXIN_2"/>
    <property type="match status" value="1"/>
</dbReference>
<feature type="domain" description="Thioredoxin" evidence="2">
    <location>
        <begin position="56"/>
        <end position="201"/>
    </location>
</feature>
<dbReference type="AlphaFoldDB" id="A0A1J5TMN6"/>
<dbReference type="EMBL" id="MIYZ01000042">
    <property type="protein sequence ID" value="OIR21419.1"/>
    <property type="molecule type" value="Genomic_DNA"/>
</dbReference>
<dbReference type="PANTHER" id="PTHR42852:SF13">
    <property type="entry name" value="PROTEIN DIPZ"/>
    <property type="match status" value="1"/>
</dbReference>
<evidence type="ECO:0000313" key="3">
    <source>
        <dbReference type="EMBL" id="OIR21419.1"/>
    </source>
</evidence>